<comment type="caution">
    <text evidence="1">The sequence shown here is derived from an EMBL/GenBank/DDBJ whole genome shotgun (WGS) entry which is preliminary data.</text>
</comment>
<evidence type="ECO:0000313" key="2">
    <source>
        <dbReference type="Proteomes" id="UP000314294"/>
    </source>
</evidence>
<reference evidence="1 2" key="1">
    <citation type="submission" date="2019-03" db="EMBL/GenBank/DDBJ databases">
        <title>First draft genome of Liparis tanakae, snailfish: a comprehensive survey of snailfish specific genes.</title>
        <authorList>
            <person name="Kim W."/>
            <person name="Song I."/>
            <person name="Jeong J.-H."/>
            <person name="Kim D."/>
            <person name="Kim S."/>
            <person name="Ryu S."/>
            <person name="Song J.Y."/>
            <person name="Lee S.K."/>
        </authorList>
    </citation>
    <scope>NUCLEOTIDE SEQUENCE [LARGE SCALE GENOMIC DNA]</scope>
    <source>
        <tissue evidence="1">Muscle</tissue>
    </source>
</reference>
<organism evidence="1 2">
    <name type="scientific">Liparis tanakae</name>
    <name type="common">Tanaka's snailfish</name>
    <dbReference type="NCBI Taxonomy" id="230148"/>
    <lineage>
        <taxon>Eukaryota</taxon>
        <taxon>Metazoa</taxon>
        <taxon>Chordata</taxon>
        <taxon>Craniata</taxon>
        <taxon>Vertebrata</taxon>
        <taxon>Euteleostomi</taxon>
        <taxon>Actinopterygii</taxon>
        <taxon>Neopterygii</taxon>
        <taxon>Teleostei</taxon>
        <taxon>Neoteleostei</taxon>
        <taxon>Acanthomorphata</taxon>
        <taxon>Eupercaria</taxon>
        <taxon>Perciformes</taxon>
        <taxon>Cottioidei</taxon>
        <taxon>Cottales</taxon>
        <taxon>Liparidae</taxon>
        <taxon>Liparis</taxon>
    </lineage>
</organism>
<dbReference type="Proteomes" id="UP000314294">
    <property type="component" value="Unassembled WGS sequence"/>
</dbReference>
<evidence type="ECO:0000313" key="1">
    <source>
        <dbReference type="EMBL" id="TNN81454.1"/>
    </source>
</evidence>
<name>A0A4Z2IVA4_9TELE</name>
<sequence length="250" mass="27866">MCVKKRKITLEGDEVNIREWVSNIRVLATSRFQSHISNSLRHSGLLLRPRQNNCSTCRGNRGKQVIKEARSRGRRAGREAGGSEEKDYRLVSAAGISEDSSIVVLEGGLALVHRDPVNRLLHLRHAGHTRRRYPRQTAECLLVVRPLLLQSFCLQFNDAEFPPPSVLMQAAVTPGADSPSERGPPRPLLLLEEKLAFSSPGWTSACPWACLWSTWLLTTMGLTMAVFAWRTCLSSTLLDGWPSASLKKRS</sequence>
<keyword evidence="2" id="KW-1185">Reference proteome</keyword>
<accession>A0A4Z2IVA4</accession>
<protein>
    <submittedName>
        <fullName evidence="1">Uncharacterized protein</fullName>
    </submittedName>
</protein>
<dbReference type="AlphaFoldDB" id="A0A4Z2IVA4"/>
<gene>
    <name evidence="1" type="ORF">EYF80_008226</name>
</gene>
<proteinExistence type="predicted"/>
<dbReference type="EMBL" id="SRLO01000046">
    <property type="protein sequence ID" value="TNN81454.1"/>
    <property type="molecule type" value="Genomic_DNA"/>
</dbReference>